<dbReference type="PIRSF" id="PIRSF000904">
    <property type="entry name" value="FBPtase_SBPase"/>
    <property type="match status" value="1"/>
</dbReference>
<keyword evidence="8 12" id="KW-0460">Magnesium</keyword>
<dbReference type="PROSITE" id="PS00124">
    <property type="entry name" value="FBPASE"/>
    <property type="match status" value="1"/>
</dbReference>
<evidence type="ECO:0000256" key="6">
    <source>
        <dbReference type="ARBA" id="ARBA00022723"/>
    </source>
</evidence>
<feature type="binding site" evidence="12">
    <location>
        <position position="115"/>
    </location>
    <ligand>
        <name>Mg(2+)</name>
        <dbReference type="ChEBI" id="CHEBI:18420"/>
        <label>2</label>
    </ligand>
</feature>
<comment type="caution">
    <text evidence="12">Lacks conserved residue(s) required for the propagation of feature annotation.</text>
</comment>
<feature type="binding site" evidence="12">
    <location>
        <position position="283"/>
    </location>
    <ligand>
        <name>Mg(2+)</name>
        <dbReference type="ChEBI" id="CHEBI:18420"/>
        <label>2</label>
    </ligand>
</feature>
<dbReference type="FunFam" id="3.40.190.80:FF:000011">
    <property type="entry name" value="Fructose-1,6-bisphosphatase class 1"/>
    <property type="match status" value="1"/>
</dbReference>
<dbReference type="GO" id="GO:0000287">
    <property type="term" value="F:magnesium ion binding"/>
    <property type="evidence" value="ECO:0007669"/>
    <property type="project" value="UniProtKB-UniRule"/>
</dbReference>
<feature type="binding site" evidence="12">
    <location>
        <begin position="118"/>
        <end position="121"/>
    </location>
    <ligand>
        <name>substrate</name>
    </ligand>
</feature>
<evidence type="ECO:0000259" key="15">
    <source>
        <dbReference type="Pfam" id="PF18913"/>
    </source>
</evidence>
<dbReference type="Proteomes" id="UP000250079">
    <property type="component" value="Chromosome"/>
</dbReference>
<dbReference type="HAMAP" id="MF_01855">
    <property type="entry name" value="FBPase_class1"/>
    <property type="match status" value="1"/>
</dbReference>
<dbReference type="InterPro" id="IPR020548">
    <property type="entry name" value="Fructose_bisphosphatase_AS"/>
</dbReference>
<protein>
    <recommendedName>
        <fullName evidence="10 12">Fructose-1,6-bisphosphatase class 1</fullName>
        <shortName evidence="12">FBPase class 1</shortName>
        <ecNumber evidence="4 12">3.1.3.11</ecNumber>
    </recommendedName>
    <alternativeName>
        <fullName evidence="11 12">D-fructose-1,6-bisphosphate 1-phosphohydrolase class 1</fullName>
    </alternativeName>
</protein>
<dbReference type="InterPro" id="IPR028343">
    <property type="entry name" value="FBPtase"/>
</dbReference>
<evidence type="ECO:0000313" key="16">
    <source>
        <dbReference type="EMBL" id="ASJ72158.1"/>
    </source>
</evidence>
<reference evidence="16 17" key="1">
    <citation type="submission" date="2016-12" db="EMBL/GenBank/DDBJ databases">
        <authorList>
            <person name="Song W.-J."/>
            <person name="Kurnit D.M."/>
        </authorList>
    </citation>
    <scope>NUCLEOTIDE SEQUENCE [LARGE SCALE GENOMIC DNA]</scope>
    <source>
        <strain evidence="16 17">IMCC3135</strain>
    </source>
</reference>
<evidence type="ECO:0000259" key="14">
    <source>
        <dbReference type="Pfam" id="PF00316"/>
    </source>
</evidence>
<dbReference type="Gene3D" id="3.40.190.80">
    <property type="match status" value="1"/>
</dbReference>
<comment type="subcellular location">
    <subcellularLocation>
        <location evidence="12">Cytoplasm</location>
    </subcellularLocation>
</comment>
<dbReference type="PRINTS" id="PR00115">
    <property type="entry name" value="F16BPHPHTASE"/>
</dbReference>
<evidence type="ECO:0000256" key="1">
    <source>
        <dbReference type="ARBA" id="ARBA00001273"/>
    </source>
</evidence>
<comment type="cofactor">
    <cofactor evidence="12">
        <name>Mg(2+)</name>
        <dbReference type="ChEBI" id="CHEBI:18420"/>
    </cofactor>
    <text evidence="12">Binds 2 magnesium ions per subunit.</text>
</comment>
<feature type="binding site" evidence="12">
    <location>
        <position position="118"/>
    </location>
    <ligand>
        <name>Mg(2+)</name>
        <dbReference type="ChEBI" id="CHEBI:18420"/>
        <label>2</label>
    </ligand>
</feature>
<comment type="catalytic activity">
    <reaction evidence="1 12">
        <text>beta-D-fructose 1,6-bisphosphate + H2O = beta-D-fructose 6-phosphate + phosphate</text>
        <dbReference type="Rhea" id="RHEA:11064"/>
        <dbReference type="ChEBI" id="CHEBI:15377"/>
        <dbReference type="ChEBI" id="CHEBI:32966"/>
        <dbReference type="ChEBI" id="CHEBI:43474"/>
        <dbReference type="ChEBI" id="CHEBI:57634"/>
        <dbReference type="EC" id="3.1.3.11"/>
    </reaction>
</comment>
<evidence type="ECO:0000256" key="4">
    <source>
        <dbReference type="ARBA" id="ARBA00013093"/>
    </source>
</evidence>
<keyword evidence="17" id="KW-1185">Reference proteome</keyword>
<comment type="pathway">
    <text evidence="2">Carbohydrate biosynthesis; Calvin cycle.</text>
</comment>
<dbReference type="EC" id="3.1.3.11" evidence="4 12"/>
<dbReference type="InterPro" id="IPR044015">
    <property type="entry name" value="FBPase_C_dom"/>
</dbReference>
<dbReference type="RefSeq" id="WP_088917497.1">
    <property type="nucleotide sequence ID" value="NZ_CP018632.1"/>
</dbReference>
<keyword evidence="7 12" id="KW-0378">Hydrolase</keyword>
<dbReference type="OrthoDB" id="9806756at2"/>
<feature type="binding site" evidence="12">
    <location>
        <position position="115"/>
    </location>
    <ligand>
        <name>Mg(2+)</name>
        <dbReference type="ChEBI" id="CHEBI:18420"/>
        <label>1</label>
    </ligand>
</feature>
<evidence type="ECO:0000256" key="5">
    <source>
        <dbReference type="ARBA" id="ARBA00022490"/>
    </source>
</evidence>
<dbReference type="InterPro" id="IPR033391">
    <property type="entry name" value="FBPase_N"/>
</dbReference>
<comment type="similarity">
    <text evidence="3 12 13">Belongs to the FBPase class 1 family.</text>
</comment>
<dbReference type="GO" id="GO:0030388">
    <property type="term" value="P:fructose 1,6-bisphosphate metabolic process"/>
    <property type="evidence" value="ECO:0007669"/>
    <property type="project" value="TreeGrafter"/>
</dbReference>
<dbReference type="SUPFAM" id="SSF56655">
    <property type="entry name" value="Carbohydrate phosphatase"/>
    <property type="match status" value="1"/>
</dbReference>
<dbReference type="PIRSF" id="PIRSF500210">
    <property type="entry name" value="FBPtase"/>
    <property type="match status" value="1"/>
</dbReference>
<evidence type="ECO:0000256" key="9">
    <source>
        <dbReference type="ARBA" id="ARBA00023277"/>
    </source>
</evidence>
<evidence type="ECO:0000256" key="2">
    <source>
        <dbReference type="ARBA" id="ARBA00005215"/>
    </source>
</evidence>
<gene>
    <name evidence="12 16" type="primary">fbp</name>
    <name evidence="16" type="ORF">IMCC3135_10320</name>
</gene>
<dbReference type="Gene3D" id="3.30.540.10">
    <property type="entry name" value="Fructose-1,6-Bisphosphatase, subunit A, domain 1"/>
    <property type="match status" value="1"/>
</dbReference>
<sequence>MSELGTTLTQYIIEQGRAQNNSRGAFTALLNDVATACKRLSNLVRLGELAGVLGAAGQENVQGEEQKKLDIIANEVFIESMERSGLLAAIASEEMDEHYPIPGRYPRGDYLLAFDPLDGSSNIDVNGATGTIFSITRHTDSSAPTDADFLQAGNKQVCAGYCLYSSASMLVITTGHGVAGFTLDNSVGEFILTHPDIKVPKETSEYAINSSYSRHWLAPEKRYVEECNAGVDGPRERNFNMRWAGAMVGDIHRILCRGGIFMYPMDAKLEAAGKEGKLRLLYEANPMGMLIEQAGGLAHTGTQRILDIEPTSLHQRVPVIMGSADEVERVVRYHEEASAKQ</sequence>
<dbReference type="KEGG" id="gai:IMCC3135_10320"/>
<dbReference type="GO" id="GO:0005829">
    <property type="term" value="C:cytosol"/>
    <property type="evidence" value="ECO:0007669"/>
    <property type="project" value="TreeGrafter"/>
</dbReference>
<evidence type="ECO:0000256" key="3">
    <source>
        <dbReference type="ARBA" id="ARBA00010941"/>
    </source>
</evidence>
<feature type="binding site" evidence="12">
    <location>
        <position position="209"/>
    </location>
    <ligand>
        <name>substrate</name>
    </ligand>
</feature>
<dbReference type="GO" id="GO:0006094">
    <property type="term" value="P:gluconeogenesis"/>
    <property type="evidence" value="ECO:0007669"/>
    <property type="project" value="UniProtKB-UniRule"/>
</dbReference>
<evidence type="ECO:0000256" key="10">
    <source>
        <dbReference type="ARBA" id="ARBA00072069"/>
    </source>
</evidence>
<dbReference type="CDD" id="cd00354">
    <property type="entry name" value="FBPase"/>
    <property type="match status" value="1"/>
</dbReference>
<evidence type="ECO:0000256" key="11">
    <source>
        <dbReference type="ARBA" id="ARBA00081210"/>
    </source>
</evidence>
<dbReference type="Pfam" id="PF00316">
    <property type="entry name" value="FBPase"/>
    <property type="match status" value="1"/>
</dbReference>
<feature type="binding site" evidence="12">
    <location>
        <position position="277"/>
    </location>
    <ligand>
        <name>substrate</name>
    </ligand>
</feature>
<evidence type="ECO:0000256" key="7">
    <source>
        <dbReference type="ARBA" id="ARBA00022801"/>
    </source>
</evidence>
<evidence type="ECO:0000256" key="8">
    <source>
        <dbReference type="ARBA" id="ARBA00022842"/>
    </source>
</evidence>
<feature type="binding site" evidence="12">
    <location>
        <position position="93"/>
    </location>
    <ligand>
        <name>Mg(2+)</name>
        <dbReference type="ChEBI" id="CHEBI:18420"/>
        <label>1</label>
    </ligand>
</feature>
<dbReference type="PANTHER" id="PTHR11556">
    <property type="entry name" value="FRUCTOSE-1,6-BISPHOSPHATASE-RELATED"/>
    <property type="match status" value="1"/>
</dbReference>
<dbReference type="GO" id="GO:0042132">
    <property type="term" value="F:fructose 1,6-bisphosphate 1-phosphatase activity"/>
    <property type="evidence" value="ECO:0007669"/>
    <property type="project" value="UniProtKB-UniRule"/>
</dbReference>
<proteinExistence type="inferred from homology"/>
<evidence type="ECO:0000256" key="12">
    <source>
        <dbReference type="HAMAP-Rule" id="MF_01855"/>
    </source>
</evidence>
<dbReference type="EMBL" id="CP018632">
    <property type="protein sequence ID" value="ASJ72158.1"/>
    <property type="molecule type" value="Genomic_DNA"/>
</dbReference>
<accession>A0A2Z2NR12</accession>
<feature type="binding site" evidence="12">
    <location>
        <position position="117"/>
    </location>
    <ligand>
        <name>Mg(2+)</name>
        <dbReference type="ChEBI" id="CHEBI:18420"/>
        <label>1</label>
    </ligand>
</feature>
<keyword evidence="5 12" id="KW-0963">Cytoplasm</keyword>
<dbReference type="GO" id="GO:0006000">
    <property type="term" value="P:fructose metabolic process"/>
    <property type="evidence" value="ECO:0007669"/>
    <property type="project" value="TreeGrafter"/>
</dbReference>
<dbReference type="NCBIfam" id="NF006779">
    <property type="entry name" value="PRK09293.1-3"/>
    <property type="match status" value="1"/>
</dbReference>
<feature type="domain" description="Fructose-1-6-bisphosphatase class 1 C-terminal" evidence="15">
    <location>
        <begin position="199"/>
        <end position="334"/>
    </location>
</feature>
<evidence type="ECO:0000256" key="13">
    <source>
        <dbReference type="RuleBase" id="RU000508"/>
    </source>
</evidence>
<keyword evidence="6 12" id="KW-0479">Metal-binding</keyword>
<evidence type="ECO:0000313" key="17">
    <source>
        <dbReference type="Proteomes" id="UP000250079"/>
    </source>
</evidence>
<dbReference type="NCBIfam" id="NF006778">
    <property type="entry name" value="PRK09293.1-1"/>
    <property type="match status" value="1"/>
</dbReference>
<feature type="domain" description="Fructose-1-6-bisphosphatase class I N-terminal" evidence="14">
    <location>
        <begin position="7"/>
        <end position="195"/>
    </location>
</feature>
<dbReference type="Pfam" id="PF18913">
    <property type="entry name" value="FBPase_C"/>
    <property type="match status" value="1"/>
</dbReference>
<dbReference type="PANTHER" id="PTHR11556:SF35">
    <property type="entry name" value="SEDOHEPTULOSE-1,7-BISPHOSPHATASE, CHLOROPLASTIC"/>
    <property type="match status" value="1"/>
</dbReference>
<dbReference type="AlphaFoldDB" id="A0A2Z2NR12"/>
<dbReference type="GO" id="GO:0005986">
    <property type="term" value="P:sucrose biosynthetic process"/>
    <property type="evidence" value="ECO:0007669"/>
    <property type="project" value="TreeGrafter"/>
</dbReference>
<dbReference type="FunFam" id="3.30.540.10:FF:000002">
    <property type="entry name" value="Fructose-1,6-bisphosphatase class 1"/>
    <property type="match status" value="1"/>
</dbReference>
<name>A0A2Z2NR12_9GAMM</name>
<comment type="subunit">
    <text evidence="12">Homotetramer.</text>
</comment>
<organism evidence="16 17">
    <name type="scientific">Granulosicoccus antarcticus IMCC3135</name>
    <dbReference type="NCBI Taxonomy" id="1192854"/>
    <lineage>
        <taxon>Bacteria</taxon>
        <taxon>Pseudomonadati</taxon>
        <taxon>Pseudomonadota</taxon>
        <taxon>Gammaproteobacteria</taxon>
        <taxon>Chromatiales</taxon>
        <taxon>Granulosicoccaceae</taxon>
        <taxon>Granulosicoccus</taxon>
    </lineage>
</organism>
<dbReference type="GO" id="GO:0006002">
    <property type="term" value="P:fructose 6-phosphate metabolic process"/>
    <property type="evidence" value="ECO:0007669"/>
    <property type="project" value="TreeGrafter"/>
</dbReference>
<dbReference type="InterPro" id="IPR000146">
    <property type="entry name" value="FBPase_class-1"/>
</dbReference>
<keyword evidence="9 12" id="KW-0119">Carbohydrate metabolism</keyword>